<reference evidence="2 3" key="1">
    <citation type="submission" date="2016-12" db="EMBL/GenBank/DDBJ databases">
        <authorList>
            <person name="Song W.-J."/>
            <person name="Kurnit D.M."/>
        </authorList>
    </citation>
    <scope>NUCLEOTIDE SEQUENCE [LARGE SCALE GENOMIC DNA]</scope>
    <source>
        <strain evidence="2 3">DSM 30827</strain>
    </source>
</reference>
<dbReference type="Proteomes" id="UP000217209">
    <property type="component" value="Chromosome"/>
</dbReference>
<dbReference type="NCBIfam" id="TIGR03816">
    <property type="entry name" value="tadE_like_DECH"/>
    <property type="match status" value="1"/>
</dbReference>
<organism evidence="2 3">
    <name type="scientific">Corynebacterium glaucum</name>
    <dbReference type="NCBI Taxonomy" id="187491"/>
    <lineage>
        <taxon>Bacteria</taxon>
        <taxon>Bacillati</taxon>
        <taxon>Actinomycetota</taxon>
        <taxon>Actinomycetes</taxon>
        <taxon>Mycobacteriales</taxon>
        <taxon>Corynebacteriaceae</taxon>
        <taxon>Corynebacterium</taxon>
    </lineage>
</organism>
<dbReference type="AlphaFoldDB" id="A0A1Q2HTK7"/>
<keyword evidence="1" id="KW-0732">Signal</keyword>
<feature type="chain" id="PRO_5038817447" description="Flp pilus-assembly TadG-like N-terminal domain-containing protein" evidence="1">
    <location>
        <begin position="18"/>
        <end position="97"/>
    </location>
</feature>
<evidence type="ECO:0000256" key="1">
    <source>
        <dbReference type="SAM" id="SignalP"/>
    </source>
</evidence>
<evidence type="ECO:0000313" key="2">
    <source>
        <dbReference type="EMBL" id="AQQ14176.1"/>
    </source>
</evidence>
<evidence type="ECO:0008006" key="4">
    <source>
        <dbReference type="Google" id="ProtNLM"/>
    </source>
</evidence>
<name>A0A1Q2HTK7_9CORY</name>
<feature type="signal peptide" evidence="1">
    <location>
        <begin position="1"/>
        <end position="17"/>
    </location>
</feature>
<dbReference type="InterPro" id="IPR021202">
    <property type="entry name" value="Rv3654c-like"/>
</dbReference>
<dbReference type="RefSeq" id="WP_095659066.1">
    <property type="nucleotide sequence ID" value="NZ_BAAAKB010000015.1"/>
</dbReference>
<evidence type="ECO:0000313" key="3">
    <source>
        <dbReference type="Proteomes" id="UP000217209"/>
    </source>
</evidence>
<accession>A0A1Q2HTK7</accession>
<dbReference type="EMBL" id="CP019688">
    <property type="protein sequence ID" value="AQQ14176.1"/>
    <property type="molecule type" value="Genomic_DNA"/>
</dbReference>
<sequence precursor="true">MSTVTSAGIAASVIALAVGVAAVGAQVADSHRSQVAADLSAVSAATALYQGADACDVAARTAALNGAAAQSCDIVDGDVRVTVSFRRAEATARAGPA</sequence>
<gene>
    <name evidence="2" type="ORF">CGLAU_00910</name>
</gene>
<keyword evidence="3" id="KW-1185">Reference proteome</keyword>
<dbReference type="KEGG" id="cgv:CGLAU_00910"/>
<proteinExistence type="predicted"/>
<protein>
    <recommendedName>
        <fullName evidence="4">Flp pilus-assembly TadG-like N-terminal domain-containing protein</fullName>
    </recommendedName>
</protein>